<dbReference type="Gene3D" id="1.10.287.470">
    <property type="entry name" value="Helix hairpin bin"/>
    <property type="match status" value="1"/>
</dbReference>
<dbReference type="GO" id="GO:0015679">
    <property type="term" value="P:plasma membrane copper ion transport"/>
    <property type="evidence" value="ECO:0007669"/>
    <property type="project" value="TreeGrafter"/>
</dbReference>
<dbReference type="Gene3D" id="2.40.420.20">
    <property type="match status" value="1"/>
</dbReference>
<dbReference type="OrthoDB" id="9814657at2"/>
<dbReference type="Gene3D" id="2.40.30.170">
    <property type="match status" value="1"/>
</dbReference>
<dbReference type="InterPro" id="IPR058792">
    <property type="entry name" value="Beta-barrel_RND_2"/>
</dbReference>
<protein>
    <submittedName>
        <fullName evidence="4">Membrane fusion protein, cobalt-zinc-cadmium efflux system</fullName>
    </submittedName>
</protein>
<dbReference type="NCBIfam" id="TIGR01730">
    <property type="entry name" value="RND_mfp"/>
    <property type="match status" value="1"/>
</dbReference>
<dbReference type="GO" id="GO:0030313">
    <property type="term" value="C:cell envelope"/>
    <property type="evidence" value="ECO:0007669"/>
    <property type="project" value="TreeGrafter"/>
</dbReference>
<dbReference type="SUPFAM" id="SSF111369">
    <property type="entry name" value="HlyD-like secretion proteins"/>
    <property type="match status" value="1"/>
</dbReference>
<name>A0A1M7ZCK2_9BACT</name>
<dbReference type="GO" id="GO:0022857">
    <property type="term" value="F:transmembrane transporter activity"/>
    <property type="evidence" value="ECO:0007669"/>
    <property type="project" value="InterPro"/>
</dbReference>
<feature type="domain" description="CusB-like beta-barrel" evidence="3">
    <location>
        <begin position="233"/>
        <end position="306"/>
    </location>
</feature>
<dbReference type="PROSITE" id="PS51257">
    <property type="entry name" value="PROKAR_LIPOPROTEIN"/>
    <property type="match status" value="1"/>
</dbReference>
<gene>
    <name evidence="4" type="ORF">SAMN04488108_2179</name>
</gene>
<evidence type="ECO:0000256" key="2">
    <source>
        <dbReference type="ARBA" id="ARBA00022448"/>
    </source>
</evidence>
<comment type="similarity">
    <text evidence="1">Belongs to the membrane fusion protein (MFP) (TC 8.A.1) family.</text>
</comment>
<dbReference type="GO" id="GO:0016020">
    <property type="term" value="C:membrane"/>
    <property type="evidence" value="ECO:0007669"/>
    <property type="project" value="InterPro"/>
</dbReference>
<dbReference type="Gene3D" id="2.40.50.100">
    <property type="match status" value="1"/>
</dbReference>
<dbReference type="InterPro" id="IPR051909">
    <property type="entry name" value="MFP_Cation_Efflux"/>
</dbReference>
<sequence length="380" mass="41996">MNIRHLFISGFALSLILSGCGSNPEQDEAIQVTERTSDSGLVALSQKQFETMKMTWGSLETNDFSEELALQGMVKVPVEGMQEITPFYGGYVSGLSLIEGQSVRRGQVLFYLESPEFVKLQQDYLEAASQLAYLKAENDRQKTLFAEQISAEKNYLKANSEYQGTLARSEALKQQLKMIQIDAGTLTAQTIKSKIPVISPINGFVEEVFAVPGSFLAASGKAMTLLNKDHLHVELIVFEKDAGKLRLGQHVKVFLPDQPGKVMDAEIHVIGQAINNERQLNVHADMVNDEEERSLVPGMYLEARVQLDPQEGLALPETAVGEEDGKYFIMVQQSQEGDTYQLKKVEVDLGETQNGVVQVVPKSDIAPNAKILTKGIFNLI</sequence>
<keyword evidence="5" id="KW-1185">Reference proteome</keyword>
<organism evidence="4 5">
    <name type="scientific">Algoriphagus zhangzhouensis</name>
    <dbReference type="NCBI Taxonomy" id="1073327"/>
    <lineage>
        <taxon>Bacteria</taxon>
        <taxon>Pseudomonadati</taxon>
        <taxon>Bacteroidota</taxon>
        <taxon>Cytophagia</taxon>
        <taxon>Cytophagales</taxon>
        <taxon>Cyclobacteriaceae</taxon>
        <taxon>Algoriphagus</taxon>
    </lineage>
</organism>
<dbReference type="STRING" id="1073327.SAMN04488108_2179"/>
<dbReference type="GO" id="GO:0060003">
    <property type="term" value="P:copper ion export"/>
    <property type="evidence" value="ECO:0007669"/>
    <property type="project" value="TreeGrafter"/>
</dbReference>
<dbReference type="PANTHER" id="PTHR30097:SF4">
    <property type="entry name" value="SLR6042 PROTEIN"/>
    <property type="match status" value="1"/>
</dbReference>
<keyword evidence="2" id="KW-0813">Transport</keyword>
<dbReference type="AlphaFoldDB" id="A0A1M7ZCK2"/>
<evidence type="ECO:0000259" key="3">
    <source>
        <dbReference type="Pfam" id="PF25954"/>
    </source>
</evidence>
<dbReference type="Pfam" id="PF25954">
    <property type="entry name" value="Beta-barrel_RND_2"/>
    <property type="match status" value="1"/>
</dbReference>
<dbReference type="EMBL" id="FRXN01000003">
    <property type="protein sequence ID" value="SHO62590.1"/>
    <property type="molecule type" value="Genomic_DNA"/>
</dbReference>
<dbReference type="InterPro" id="IPR006143">
    <property type="entry name" value="RND_pump_MFP"/>
</dbReference>
<evidence type="ECO:0000313" key="4">
    <source>
        <dbReference type="EMBL" id="SHO62590.1"/>
    </source>
</evidence>
<evidence type="ECO:0000256" key="1">
    <source>
        <dbReference type="ARBA" id="ARBA00009477"/>
    </source>
</evidence>
<reference evidence="5" key="1">
    <citation type="submission" date="2016-12" db="EMBL/GenBank/DDBJ databases">
        <authorList>
            <person name="Varghese N."/>
            <person name="Submissions S."/>
        </authorList>
    </citation>
    <scope>NUCLEOTIDE SEQUENCE [LARGE SCALE GENOMIC DNA]</scope>
    <source>
        <strain evidence="5">DSM 25035</strain>
    </source>
</reference>
<dbReference type="Proteomes" id="UP000184609">
    <property type="component" value="Unassembled WGS sequence"/>
</dbReference>
<dbReference type="PANTHER" id="PTHR30097">
    <property type="entry name" value="CATION EFFLUX SYSTEM PROTEIN CUSB"/>
    <property type="match status" value="1"/>
</dbReference>
<dbReference type="RefSeq" id="WP_073571842.1">
    <property type="nucleotide sequence ID" value="NZ_FRXN01000003.1"/>
</dbReference>
<accession>A0A1M7ZCK2</accession>
<proteinExistence type="inferred from homology"/>
<evidence type="ECO:0000313" key="5">
    <source>
        <dbReference type="Proteomes" id="UP000184609"/>
    </source>
</evidence>